<feature type="domain" description="PIN" evidence="1">
    <location>
        <begin position="5"/>
        <end position="117"/>
    </location>
</feature>
<dbReference type="Proteomes" id="UP000464178">
    <property type="component" value="Chromosome"/>
</dbReference>
<reference evidence="2 3" key="1">
    <citation type="submission" date="2019-05" db="EMBL/GenBank/DDBJ databases">
        <authorList>
            <consortium name="Science for Life Laboratories"/>
        </authorList>
    </citation>
    <scope>NUCLEOTIDE SEQUENCE [LARGE SCALE GENOMIC DNA]</scope>
    <source>
        <strain evidence="2">Soil9</strain>
    </source>
</reference>
<evidence type="ECO:0000313" key="3">
    <source>
        <dbReference type="Proteomes" id="UP000464178"/>
    </source>
</evidence>
<accession>A0A6P2CX39</accession>
<sequence>MSSSVLDASALIAFLFGEPGADIVATHIPGGLVSAVNLSEVAARTLEKGVPLDRFDYELGRLPLTVVPFDATLAKVAATLRVPTRPLGLSFADRACLALCLDRGLPAVTGDRDWIKANVGVEVVVFR</sequence>
<dbReference type="CDD" id="cd18682">
    <property type="entry name" value="PIN_VapC-like"/>
    <property type="match status" value="1"/>
</dbReference>
<dbReference type="InterPro" id="IPR002716">
    <property type="entry name" value="PIN_dom"/>
</dbReference>
<protein>
    <recommendedName>
        <fullName evidence="1">PIN domain-containing protein</fullName>
    </recommendedName>
</protein>
<dbReference type="AlphaFoldDB" id="A0A6P2CX39"/>
<evidence type="ECO:0000313" key="2">
    <source>
        <dbReference type="EMBL" id="VTR91672.1"/>
    </source>
</evidence>
<dbReference type="SUPFAM" id="SSF88723">
    <property type="entry name" value="PIN domain-like"/>
    <property type="match status" value="1"/>
</dbReference>
<organism evidence="2 3">
    <name type="scientific">Gemmata massiliana</name>
    <dbReference type="NCBI Taxonomy" id="1210884"/>
    <lineage>
        <taxon>Bacteria</taxon>
        <taxon>Pseudomonadati</taxon>
        <taxon>Planctomycetota</taxon>
        <taxon>Planctomycetia</taxon>
        <taxon>Gemmatales</taxon>
        <taxon>Gemmataceae</taxon>
        <taxon>Gemmata</taxon>
    </lineage>
</organism>
<evidence type="ECO:0000259" key="1">
    <source>
        <dbReference type="Pfam" id="PF01850"/>
    </source>
</evidence>
<gene>
    <name evidence="2" type="ORF">SOIL9_60420</name>
</gene>
<dbReference type="KEGG" id="gms:SOIL9_60420"/>
<dbReference type="InterPro" id="IPR029060">
    <property type="entry name" value="PIN-like_dom_sf"/>
</dbReference>
<dbReference type="EMBL" id="LR593886">
    <property type="protein sequence ID" value="VTR91672.1"/>
    <property type="molecule type" value="Genomic_DNA"/>
</dbReference>
<dbReference type="Gene3D" id="3.40.50.1010">
    <property type="entry name" value="5'-nuclease"/>
    <property type="match status" value="1"/>
</dbReference>
<dbReference type="RefSeq" id="WP_162666635.1">
    <property type="nucleotide sequence ID" value="NZ_LR593886.1"/>
</dbReference>
<name>A0A6P2CX39_9BACT</name>
<dbReference type="Pfam" id="PF01850">
    <property type="entry name" value="PIN"/>
    <property type="match status" value="1"/>
</dbReference>
<keyword evidence="3" id="KW-1185">Reference proteome</keyword>
<proteinExistence type="predicted"/>